<accession>A0A2J6QHT3</accession>
<dbReference type="SUPFAM" id="SSF51735">
    <property type="entry name" value="NAD(P)-binding Rossmann-fold domains"/>
    <property type="match status" value="1"/>
</dbReference>
<organism evidence="3 4">
    <name type="scientific">Hyaloscypha hepaticicola</name>
    <dbReference type="NCBI Taxonomy" id="2082293"/>
    <lineage>
        <taxon>Eukaryota</taxon>
        <taxon>Fungi</taxon>
        <taxon>Dikarya</taxon>
        <taxon>Ascomycota</taxon>
        <taxon>Pezizomycotina</taxon>
        <taxon>Leotiomycetes</taxon>
        <taxon>Helotiales</taxon>
        <taxon>Hyaloscyphaceae</taxon>
        <taxon>Hyaloscypha</taxon>
    </lineage>
</organism>
<dbReference type="GO" id="GO:0005737">
    <property type="term" value="C:cytoplasm"/>
    <property type="evidence" value="ECO:0007669"/>
    <property type="project" value="TreeGrafter"/>
</dbReference>
<dbReference type="OrthoDB" id="37659at2759"/>
<dbReference type="AlphaFoldDB" id="A0A2J6QHT3"/>
<evidence type="ECO:0000256" key="1">
    <source>
        <dbReference type="ARBA" id="ARBA00006484"/>
    </source>
</evidence>
<dbReference type="PRINTS" id="PR00081">
    <property type="entry name" value="GDHRDH"/>
</dbReference>
<dbReference type="GO" id="GO:0016616">
    <property type="term" value="F:oxidoreductase activity, acting on the CH-OH group of donors, NAD or NADP as acceptor"/>
    <property type="evidence" value="ECO:0007669"/>
    <property type="project" value="TreeGrafter"/>
</dbReference>
<dbReference type="InterPro" id="IPR002347">
    <property type="entry name" value="SDR_fam"/>
</dbReference>
<reference evidence="3 4" key="1">
    <citation type="submission" date="2016-05" db="EMBL/GenBank/DDBJ databases">
        <title>A degradative enzymes factory behind the ericoid mycorrhizal symbiosis.</title>
        <authorList>
            <consortium name="DOE Joint Genome Institute"/>
            <person name="Martino E."/>
            <person name="Morin E."/>
            <person name="Grelet G."/>
            <person name="Kuo A."/>
            <person name="Kohler A."/>
            <person name="Daghino S."/>
            <person name="Barry K."/>
            <person name="Choi C."/>
            <person name="Cichocki N."/>
            <person name="Clum A."/>
            <person name="Copeland A."/>
            <person name="Hainaut M."/>
            <person name="Haridas S."/>
            <person name="Labutti K."/>
            <person name="Lindquist E."/>
            <person name="Lipzen A."/>
            <person name="Khouja H.-R."/>
            <person name="Murat C."/>
            <person name="Ohm R."/>
            <person name="Olson A."/>
            <person name="Spatafora J."/>
            <person name="Veneault-Fourrey C."/>
            <person name="Henrissat B."/>
            <person name="Grigoriev I."/>
            <person name="Martin F."/>
            <person name="Perotto S."/>
        </authorList>
    </citation>
    <scope>NUCLEOTIDE SEQUENCE [LARGE SCALE GENOMIC DNA]</scope>
    <source>
        <strain evidence="3 4">UAMH 7357</strain>
    </source>
</reference>
<dbReference type="PANTHER" id="PTHR44229:SF4">
    <property type="entry name" value="15-HYDROXYPROSTAGLANDIN DEHYDROGENASE [NAD(+)]"/>
    <property type="match status" value="1"/>
</dbReference>
<name>A0A2J6QHT3_9HELO</name>
<dbReference type="Proteomes" id="UP000235672">
    <property type="component" value="Unassembled WGS sequence"/>
</dbReference>
<keyword evidence="4" id="KW-1185">Reference proteome</keyword>
<dbReference type="InterPro" id="IPR036291">
    <property type="entry name" value="NAD(P)-bd_dom_sf"/>
</dbReference>
<comment type="similarity">
    <text evidence="1">Belongs to the short-chain dehydrogenases/reductases (SDR) family.</text>
</comment>
<dbReference type="PANTHER" id="PTHR44229">
    <property type="entry name" value="15-HYDROXYPROSTAGLANDIN DEHYDROGENASE [NAD(+)]"/>
    <property type="match status" value="1"/>
</dbReference>
<keyword evidence="2" id="KW-0560">Oxidoreductase</keyword>
<evidence type="ECO:0000256" key="2">
    <source>
        <dbReference type="ARBA" id="ARBA00023002"/>
    </source>
</evidence>
<protein>
    <submittedName>
        <fullName evidence="3">Putative short chain dehydrogenase/reductase</fullName>
    </submittedName>
</protein>
<evidence type="ECO:0000313" key="4">
    <source>
        <dbReference type="Proteomes" id="UP000235672"/>
    </source>
</evidence>
<gene>
    <name evidence="3" type="ORF">NA56DRAFT_668380</name>
</gene>
<sequence length="276" mass="29708">MATPNLAGKSAIVTGGASGIGLALVQSFASYGCNVAILDIVPESAANVQSILSSLQTQYPSLTFIYRKCDVSSFEEQAAAFKTFYKKAGSIDIVCANAGIVEAGRFLEVEDEGESPRKPNLKTLDVDLNGPLYSIKLAVHYMRKNNSKEKGLIVCTSSDAGIYPFPMAPLYATAKHALVGAVRSFAMPLEKEGIRINALCPNCIETGLADDKLFSIMKLTPMTTLLNAVKDFCLDTTLTGVTAEISGDKAHHRKHPPFVDEITKENLEMFIKLGHA</sequence>
<proteinExistence type="inferred from homology"/>
<dbReference type="EMBL" id="KZ613469">
    <property type="protein sequence ID" value="PMD25825.1"/>
    <property type="molecule type" value="Genomic_DNA"/>
</dbReference>
<dbReference type="Gene3D" id="3.40.50.720">
    <property type="entry name" value="NAD(P)-binding Rossmann-like Domain"/>
    <property type="match status" value="1"/>
</dbReference>
<dbReference type="Pfam" id="PF00106">
    <property type="entry name" value="adh_short"/>
    <property type="match status" value="1"/>
</dbReference>
<dbReference type="STRING" id="1745343.A0A2J6QHT3"/>
<evidence type="ECO:0000313" key="3">
    <source>
        <dbReference type="EMBL" id="PMD25825.1"/>
    </source>
</evidence>